<dbReference type="PANTHER" id="PTHR24347">
    <property type="entry name" value="SERINE/THREONINE-PROTEIN KINASE"/>
    <property type="match status" value="1"/>
</dbReference>
<reference evidence="2" key="1">
    <citation type="submission" date="2020-09" db="EMBL/GenBank/DDBJ databases">
        <title>Bacillus faecalis sp. nov., a moderately halophilic bacterium isolated from cow faeces.</title>
        <authorList>
            <person name="Jiang L."/>
            <person name="Lee J."/>
        </authorList>
    </citation>
    <scope>NUCLEOTIDE SEQUENCE</scope>
    <source>
        <strain evidence="2">AGMB 02131</strain>
    </source>
</reference>
<evidence type="ECO:0000313" key="2">
    <source>
        <dbReference type="EMBL" id="MBD3108261.1"/>
    </source>
</evidence>
<keyword evidence="2" id="KW-0808">Transferase</keyword>
<dbReference type="SMART" id="SM00219">
    <property type="entry name" value="TyrKc"/>
    <property type="match status" value="1"/>
</dbReference>
<dbReference type="EMBL" id="JACXSI010000015">
    <property type="protein sequence ID" value="MBD3108261.1"/>
    <property type="molecule type" value="Genomic_DNA"/>
</dbReference>
<evidence type="ECO:0000259" key="1">
    <source>
        <dbReference type="PROSITE" id="PS50011"/>
    </source>
</evidence>
<dbReference type="InterPro" id="IPR011009">
    <property type="entry name" value="Kinase-like_dom_sf"/>
</dbReference>
<dbReference type="SUPFAM" id="SSF56112">
    <property type="entry name" value="Protein kinase-like (PK-like)"/>
    <property type="match status" value="1"/>
</dbReference>
<keyword evidence="3" id="KW-1185">Reference proteome</keyword>
<dbReference type="GO" id="GO:0005524">
    <property type="term" value="F:ATP binding"/>
    <property type="evidence" value="ECO:0007669"/>
    <property type="project" value="InterPro"/>
</dbReference>
<dbReference type="GO" id="GO:0004713">
    <property type="term" value="F:protein tyrosine kinase activity"/>
    <property type="evidence" value="ECO:0007669"/>
    <property type="project" value="InterPro"/>
</dbReference>
<proteinExistence type="predicted"/>
<keyword evidence="2" id="KW-0418">Kinase</keyword>
<name>A0A927HB93_9BACI</name>
<protein>
    <submittedName>
        <fullName evidence="2">Protein kinase</fullName>
    </submittedName>
</protein>
<dbReference type="InterPro" id="IPR020635">
    <property type="entry name" value="Tyr_kinase_cat_dom"/>
</dbReference>
<dbReference type="Proteomes" id="UP000602076">
    <property type="component" value="Unassembled WGS sequence"/>
</dbReference>
<gene>
    <name evidence="2" type="ORF">IEO70_07760</name>
</gene>
<evidence type="ECO:0000313" key="3">
    <source>
        <dbReference type="Proteomes" id="UP000602076"/>
    </source>
</evidence>
<dbReference type="Pfam" id="PF00069">
    <property type="entry name" value="Pkinase"/>
    <property type="match status" value="1"/>
</dbReference>
<comment type="caution">
    <text evidence="2">The sequence shown here is derived from an EMBL/GenBank/DDBJ whole genome shotgun (WGS) entry which is preliminary data.</text>
</comment>
<organism evidence="2 3">
    <name type="scientific">Peribacillus faecalis</name>
    <dbReference type="NCBI Taxonomy" id="2772559"/>
    <lineage>
        <taxon>Bacteria</taxon>
        <taxon>Bacillati</taxon>
        <taxon>Bacillota</taxon>
        <taxon>Bacilli</taxon>
        <taxon>Bacillales</taxon>
        <taxon>Bacillaceae</taxon>
        <taxon>Peribacillus</taxon>
    </lineage>
</organism>
<accession>A0A927HB93</accession>
<dbReference type="InterPro" id="IPR000719">
    <property type="entry name" value="Prot_kinase_dom"/>
</dbReference>
<dbReference type="Gene3D" id="1.10.510.10">
    <property type="entry name" value="Transferase(Phosphotransferase) domain 1"/>
    <property type="match status" value="1"/>
</dbReference>
<sequence length="263" mass="30833">MLHYFRERKLHGIFETYIEEETPYHFAGIFGMGSYGVAYLLIHKQTKQKVIMKRLRAKHRHNAKSRSKFKQEITMLQSLDLSSVPALLNEGEVSNIPFYLMEYVDGSTFQQIIFEENRQFSEMECLQIAKQLFEIVLSLHKQGIVHRDLRIPNILSQNGQLKLIDFGLAAYIKEDISLSIKNPKKAENHISDLYYIGHFLLFLLYSNYEPLSKKERSWQEELQIPAELKQFIERLLLIRPAFSSAEDAYVQLTKIVKSEQQKS</sequence>
<feature type="domain" description="Protein kinase" evidence="1">
    <location>
        <begin position="24"/>
        <end position="263"/>
    </location>
</feature>
<dbReference type="AlphaFoldDB" id="A0A927HB93"/>
<dbReference type="PROSITE" id="PS50011">
    <property type="entry name" value="PROTEIN_KINASE_DOM"/>
    <property type="match status" value="1"/>
</dbReference>
<dbReference type="RefSeq" id="WP_190997806.1">
    <property type="nucleotide sequence ID" value="NZ_JACXSI010000015.1"/>
</dbReference>